<keyword evidence="3" id="KW-1185">Reference proteome</keyword>
<protein>
    <submittedName>
        <fullName evidence="2">Uncharacterized protein</fullName>
    </submittedName>
</protein>
<dbReference type="OrthoDB" id="751010at2759"/>
<name>A0A9Q1MCJ1_9SOLA</name>
<dbReference type="Proteomes" id="UP001152561">
    <property type="component" value="Unassembled WGS sequence"/>
</dbReference>
<comment type="caution">
    <text evidence="2">The sequence shown here is derived from an EMBL/GenBank/DDBJ whole genome shotgun (WGS) entry which is preliminary data.</text>
</comment>
<reference evidence="3" key="1">
    <citation type="journal article" date="2023" name="Proc. Natl. Acad. Sci. U.S.A.">
        <title>Genomic and structural basis for evolution of tropane alkaloid biosynthesis.</title>
        <authorList>
            <person name="Wanga Y.-J."/>
            <person name="Taina T."/>
            <person name="Yua J.-Y."/>
            <person name="Lia J."/>
            <person name="Xua B."/>
            <person name="Chenc J."/>
            <person name="D'Auriad J.C."/>
            <person name="Huanga J.-P."/>
            <person name="Huanga S.-X."/>
        </authorList>
    </citation>
    <scope>NUCLEOTIDE SEQUENCE [LARGE SCALE GENOMIC DNA]</scope>
    <source>
        <strain evidence="3">cv. KIB-2019</strain>
    </source>
</reference>
<sequence>MFPFLIRKEARNTSTIMMSIFSSFDALSAEIFGQKMNLLKQQQQGVGPIVSESKTVATPPCAGDLNKAGEASPPPSSSQQKRPRFALEFDGVHCFETIIPY</sequence>
<organism evidence="2 3">
    <name type="scientific">Anisodus acutangulus</name>
    <dbReference type="NCBI Taxonomy" id="402998"/>
    <lineage>
        <taxon>Eukaryota</taxon>
        <taxon>Viridiplantae</taxon>
        <taxon>Streptophyta</taxon>
        <taxon>Embryophyta</taxon>
        <taxon>Tracheophyta</taxon>
        <taxon>Spermatophyta</taxon>
        <taxon>Magnoliopsida</taxon>
        <taxon>eudicotyledons</taxon>
        <taxon>Gunneridae</taxon>
        <taxon>Pentapetalae</taxon>
        <taxon>asterids</taxon>
        <taxon>lamiids</taxon>
        <taxon>Solanales</taxon>
        <taxon>Solanaceae</taxon>
        <taxon>Solanoideae</taxon>
        <taxon>Hyoscyameae</taxon>
        <taxon>Anisodus</taxon>
    </lineage>
</organism>
<dbReference type="PANTHER" id="PTHR33641">
    <property type="entry name" value="OS06G0133500 PROTEIN"/>
    <property type="match status" value="1"/>
</dbReference>
<evidence type="ECO:0000313" key="2">
    <source>
        <dbReference type="EMBL" id="KAJ8554237.1"/>
    </source>
</evidence>
<evidence type="ECO:0000313" key="3">
    <source>
        <dbReference type="Proteomes" id="UP001152561"/>
    </source>
</evidence>
<accession>A0A9Q1MCJ1</accession>
<proteinExistence type="predicted"/>
<dbReference type="PANTHER" id="PTHR33641:SF16">
    <property type="entry name" value="AVR9_CF-9 RAPIDLY ELICITED PROTEIN"/>
    <property type="match status" value="1"/>
</dbReference>
<gene>
    <name evidence="2" type="ORF">K7X08_024915</name>
</gene>
<evidence type="ECO:0000256" key="1">
    <source>
        <dbReference type="SAM" id="MobiDB-lite"/>
    </source>
</evidence>
<dbReference type="AlphaFoldDB" id="A0A9Q1MCJ1"/>
<dbReference type="EMBL" id="JAJAGQ010000009">
    <property type="protein sequence ID" value="KAJ8554237.1"/>
    <property type="molecule type" value="Genomic_DNA"/>
</dbReference>
<feature type="region of interest" description="Disordered" evidence="1">
    <location>
        <begin position="58"/>
        <end position="83"/>
    </location>
</feature>